<dbReference type="AlphaFoldDB" id="A0A1J5RFJ9"/>
<proteinExistence type="predicted"/>
<feature type="transmembrane region" description="Helical" evidence="1">
    <location>
        <begin position="87"/>
        <end position="109"/>
    </location>
</feature>
<keyword evidence="1" id="KW-0472">Membrane</keyword>
<keyword evidence="1" id="KW-0812">Transmembrane</keyword>
<evidence type="ECO:0000313" key="2">
    <source>
        <dbReference type="EMBL" id="OIQ90775.1"/>
    </source>
</evidence>
<dbReference type="InterPro" id="IPR058117">
    <property type="entry name" value="BV97_02767-like"/>
</dbReference>
<sequence length="116" mass="12390">MLYYAIKIIVSALIVVAVSEIAKRSSGFAALVASLPLTSLLAFVWLHLEGSPPGKIAELSSQILWLVLPSLLLFLLLPLLLRHGLDFWASLGLSSLVTAGAYLALLALLRRIGVGL</sequence>
<comment type="caution">
    <text evidence="2">The sequence shown here is derived from an EMBL/GenBank/DDBJ whole genome shotgun (WGS) entry which is preliminary data.</text>
</comment>
<keyword evidence="1" id="KW-1133">Transmembrane helix</keyword>
<dbReference type="EMBL" id="MLJW01000280">
    <property type="protein sequence ID" value="OIQ90775.1"/>
    <property type="molecule type" value="Genomic_DNA"/>
</dbReference>
<gene>
    <name evidence="2" type="ORF">GALL_273160</name>
</gene>
<organism evidence="2">
    <name type="scientific">mine drainage metagenome</name>
    <dbReference type="NCBI Taxonomy" id="410659"/>
    <lineage>
        <taxon>unclassified sequences</taxon>
        <taxon>metagenomes</taxon>
        <taxon>ecological metagenomes</taxon>
    </lineage>
</organism>
<reference evidence="2" key="1">
    <citation type="submission" date="2016-10" db="EMBL/GenBank/DDBJ databases">
        <title>Sequence of Gallionella enrichment culture.</title>
        <authorList>
            <person name="Poehlein A."/>
            <person name="Muehling M."/>
            <person name="Daniel R."/>
        </authorList>
    </citation>
    <scope>NUCLEOTIDE SEQUENCE</scope>
</reference>
<evidence type="ECO:0008006" key="3">
    <source>
        <dbReference type="Google" id="ProtNLM"/>
    </source>
</evidence>
<accession>A0A1J5RFJ9</accession>
<dbReference type="NCBIfam" id="NF006749">
    <property type="entry name" value="PRK09272.1-2"/>
    <property type="match status" value="1"/>
</dbReference>
<feature type="transmembrane region" description="Helical" evidence="1">
    <location>
        <begin position="28"/>
        <end position="48"/>
    </location>
</feature>
<evidence type="ECO:0000256" key="1">
    <source>
        <dbReference type="SAM" id="Phobius"/>
    </source>
</evidence>
<protein>
    <recommendedName>
        <fullName evidence="3">DUF3147 family protein</fullName>
    </recommendedName>
</protein>
<name>A0A1J5RFJ9_9ZZZZ</name>
<feature type="transmembrane region" description="Helical" evidence="1">
    <location>
        <begin position="63"/>
        <end position="81"/>
    </location>
</feature>
<feature type="transmembrane region" description="Helical" evidence="1">
    <location>
        <begin position="5"/>
        <end position="22"/>
    </location>
</feature>